<accession>A0A0G4JST1</accession>
<dbReference type="PANTHER" id="PTHR14239:SF10">
    <property type="entry name" value="REDUCTASE"/>
    <property type="match status" value="1"/>
</dbReference>
<dbReference type="Pfam" id="PF03807">
    <property type="entry name" value="F420_oxidored"/>
    <property type="match status" value="1"/>
</dbReference>
<protein>
    <submittedName>
        <fullName evidence="3">Predicted dinucleotide-binding enzymes</fullName>
    </submittedName>
</protein>
<dbReference type="Proteomes" id="UP000044377">
    <property type="component" value="Unassembled WGS sequence"/>
</dbReference>
<dbReference type="Gene3D" id="3.40.50.720">
    <property type="entry name" value="NAD(P)-binding Rossmann-like Domain"/>
    <property type="match status" value="1"/>
</dbReference>
<dbReference type="InterPro" id="IPR051267">
    <property type="entry name" value="STEAP_metalloreductase"/>
</dbReference>
<dbReference type="InterPro" id="IPR036291">
    <property type="entry name" value="NAD(P)-bd_dom_sf"/>
</dbReference>
<sequence>MNIGIIGAGFIGRGVAELAIKAGHKVMLSNSRGPETIFSTLRTLKCEGGTVEQAAAFGDLVLVAIPFNQLKTLPADALQGKVVMDANNYYPDRDGRYPQLDNHETTTSEMLALMLPGAKVVKAFNAIYAKDLLSDARTAGAADRRALPIAGDDAQAKRQVAEFLHQIGFDSVDAGALAQGWRFERDTPCYCVPLNKTQLVAKLAQA</sequence>
<dbReference type="InterPro" id="IPR028939">
    <property type="entry name" value="P5C_Rdtase_cat_N"/>
</dbReference>
<organism evidence="3 4">
    <name type="scientific">Brenneria goodwinii</name>
    <dbReference type="NCBI Taxonomy" id="1109412"/>
    <lineage>
        <taxon>Bacteria</taxon>
        <taxon>Pseudomonadati</taxon>
        <taxon>Pseudomonadota</taxon>
        <taxon>Gammaproteobacteria</taxon>
        <taxon>Enterobacterales</taxon>
        <taxon>Pectobacteriaceae</taxon>
        <taxon>Brenneria</taxon>
    </lineage>
</organism>
<proteinExistence type="predicted"/>
<dbReference type="PANTHER" id="PTHR14239">
    <property type="entry name" value="DUDULIN-RELATED"/>
    <property type="match status" value="1"/>
</dbReference>
<gene>
    <name evidence="3" type="ORF">BN1221_01415c</name>
</gene>
<dbReference type="AlphaFoldDB" id="A0A0G4JST1"/>
<dbReference type="SUPFAM" id="SSF51735">
    <property type="entry name" value="NAD(P)-binding Rossmann-fold domains"/>
    <property type="match status" value="1"/>
</dbReference>
<keyword evidence="4" id="KW-1185">Reference proteome</keyword>
<evidence type="ECO:0000259" key="2">
    <source>
        <dbReference type="Pfam" id="PF03807"/>
    </source>
</evidence>
<evidence type="ECO:0000313" key="3">
    <source>
        <dbReference type="EMBL" id="CPR15270.1"/>
    </source>
</evidence>
<name>A0A0G4JST1_9GAMM</name>
<dbReference type="OrthoDB" id="1523398at2"/>
<keyword evidence="1" id="KW-0560">Oxidoreductase</keyword>
<feature type="domain" description="Pyrroline-5-carboxylate reductase catalytic N-terminal" evidence="2">
    <location>
        <begin position="3"/>
        <end position="88"/>
    </location>
</feature>
<evidence type="ECO:0000256" key="1">
    <source>
        <dbReference type="ARBA" id="ARBA00023002"/>
    </source>
</evidence>
<evidence type="ECO:0000313" key="4">
    <source>
        <dbReference type="Proteomes" id="UP000044377"/>
    </source>
</evidence>
<dbReference type="STRING" id="1109412.BN1221_01415c"/>
<reference evidence="4" key="1">
    <citation type="submission" date="2015-01" db="EMBL/GenBank/DDBJ databases">
        <authorList>
            <person name="Paterson Steve"/>
        </authorList>
    </citation>
    <scope>NUCLEOTIDE SEQUENCE [LARGE SCALE GENOMIC DNA]</scope>
    <source>
        <strain evidence="4">OBR1</strain>
    </source>
</reference>
<dbReference type="RefSeq" id="WP_048636710.1">
    <property type="nucleotide sequence ID" value="NZ_CGIG01000001.1"/>
</dbReference>
<dbReference type="GO" id="GO:0016491">
    <property type="term" value="F:oxidoreductase activity"/>
    <property type="evidence" value="ECO:0007669"/>
    <property type="project" value="UniProtKB-KW"/>
</dbReference>
<dbReference type="EMBL" id="CGIG01000001">
    <property type="protein sequence ID" value="CPR15270.1"/>
    <property type="molecule type" value="Genomic_DNA"/>
</dbReference>